<dbReference type="Proteomes" id="UP001218188">
    <property type="component" value="Unassembled WGS sequence"/>
</dbReference>
<organism evidence="1 2">
    <name type="scientific">Mycena alexandri</name>
    <dbReference type="NCBI Taxonomy" id="1745969"/>
    <lineage>
        <taxon>Eukaryota</taxon>
        <taxon>Fungi</taxon>
        <taxon>Dikarya</taxon>
        <taxon>Basidiomycota</taxon>
        <taxon>Agaricomycotina</taxon>
        <taxon>Agaricomycetes</taxon>
        <taxon>Agaricomycetidae</taxon>
        <taxon>Agaricales</taxon>
        <taxon>Marasmiineae</taxon>
        <taxon>Mycenaceae</taxon>
        <taxon>Mycena</taxon>
    </lineage>
</organism>
<gene>
    <name evidence="1" type="ORF">C8F04DRAFT_1194673</name>
</gene>
<proteinExistence type="predicted"/>
<sequence>MASTVWTGPTRNLLSVLDARRLESARRRAHTGPLPPWPPPSGLGQQEICCQSLTRVDLNRRDVEHTRDLFHHGLHRLDWANKKSARVDLNRRDVEHTRDLFHHGLHRLDWANKKSARVDLNRRDVEHTRDLPHHGLHRLDWRRQNLKPKLVDLRRLWT</sequence>
<protein>
    <submittedName>
        <fullName evidence="1">Uncharacterized protein</fullName>
    </submittedName>
</protein>
<dbReference type="EMBL" id="JARJCM010000213">
    <property type="protein sequence ID" value="KAJ7022272.1"/>
    <property type="molecule type" value="Genomic_DNA"/>
</dbReference>
<name>A0AAD6SB46_9AGAR</name>
<keyword evidence="2" id="KW-1185">Reference proteome</keyword>
<evidence type="ECO:0000313" key="2">
    <source>
        <dbReference type="Proteomes" id="UP001218188"/>
    </source>
</evidence>
<reference evidence="1" key="1">
    <citation type="submission" date="2023-03" db="EMBL/GenBank/DDBJ databases">
        <title>Massive genome expansion in bonnet fungi (Mycena s.s.) driven by repeated elements and novel gene families across ecological guilds.</title>
        <authorList>
            <consortium name="Lawrence Berkeley National Laboratory"/>
            <person name="Harder C.B."/>
            <person name="Miyauchi S."/>
            <person name="Viragh M."/>
            <person name="Kuo A."/>
            <person name="Thoen E."/>
            <person name="Andreopoulos B."/>
            <person name="Lu D."/>
            <person name="Skrede I."/>
            <person name="Drula E."/>
            <person name="Henrissat B."/>
            <person name="Morin E."/>
            <person name="Kohler A."/>
            <person name="Barry K."/>
            <person name="LaButti K."/>
            <person name="Morin E."/>
            <person name="Salamov A."/>
            <person name="Lipzen A."/>
            <person name="Mereny Z."/>
            <person name="Hegedus B."/>
            <person name="Baldrian P."/>
            <person name="Stursova M."/>
            <person name="Weitz H."/>
            <person name="Taylor A."/>
            <person name="Grigoriev I.V."/>
            <person name="Nagy L.G."/>
            <person name="Martin F."/>
            <person name="Kauserud H."/>
        </authorList>
    </citation>
    <scope>NUCLEOTIDE SEQUENCE</scope>
    <source>
        <strain evidence="1">CBHHK200</strain>
    </source>
</reference>
<evidence type="ECO:0000313" key="1">
    <source>
        <dbReference type="EMBL" id="KAJ7022272.1"/>
    </source>
</evidence>
<accession>A0AAD6SB46</accession>
<comment type="caution">
    <text evidence="1">The sequence shown here is derived from an EMBL/GenBank/DDBJ whole genome shotgun (WGS) entry which is preliminary data.</text>
</comment>
<dbReference type="AlphaFoldDB" id="A0AAD6SB46"/>